<dbReference type="EMBL" id="JAAGNN010000025">
    <property type="protein sequence ID" value="KAF4072668.1"/>
    <property type="molecule type" value="Genomic_DNA"/>
</dbReference>
<dbReference type="CDD" id="cd23767">
    <property type="entry name" value="IQCD"/>
    <property type="match status" value="1"/>
</dbReference>
<evidence type="ECO:0008006" key="10">
    <source>
        <dbReference type="Google" id="ProtNLM"/>
    </source>
</evidence>
<dbReference type="InterPro" id="IPR011993">
    <property type="entry name" value="PH-like_dom_sf"/>
</dbReference>
<dbReference type="InterPro" id="IPR013783">
    <property type="entry name" value="Ig-like_fold"/>
</dbReference>
<dbReference type="GO" id="GO:0003007">
    <property type="term" value="P:heart morphogenesis"/>
    <property type="evidence" value="ECO:0007669"/>
    <property type="project" value="UniProtKB-ARBA"/>
</dbReference>
<dbReference type="PROSITE" id="PS50835">
    <property type="entry name" value="IG_LIKE"/>
    <property type="match status" value="2"/>
</dbReference>
<dbReference type="InterPro" id="IPR003598">
    <property type="entry name" value="Ig_sub2"/>
</dbReference>
<sequence>MVKEHPLFFSKELESQEVEEDKTVVLCCELSKPGSTAQWKKDAVLLMPGNKYEMKQNGCELQLTIYDFNTEDCGVYKCCASKLETTATVGVKAFPTKPKDVPQVPPRSKGMRSQQGPMLDGQSNVVKSKISPVSQQSANTILEQWQDDHLDHSLKKTEKQDFEKKTLVREPVKENEIYPWKDEVMVDIRKPTPSHDDHGTAEQSNRAERIAVTTTTDIPANQNRDKIKQAPKRIDTTEKKIDIQGKIVPQAPPRNKGTFTQPQIVLQVQDSVLEPKKQILVMEPFKEATSIGSSDTESQFLDFGVKMTKEKYTTMEALVKREVKEDIHSVHSEKVIAREKIQSLSEADEHLAEKASSPHIIHQEYKKQHLSVGTTTELSIKQALQQKAESVVQMGFTDQTNMKQMEEDPEPLTIQSQEKVAVQTKIEGLVVGTVNHESWEEITKDHQEPTKDTNSPEQHAQEPPGIDISQEDETEILEAAIKIQSAFKGYKARKEMQPVFKAVFKTQNVELSDTFCLECIVEGKLSIVRWLKDGVEIKPGKRHKISHHEDGMCLLVIANAGFKDAGIYTCEVANTFGTISYNGNVTVSHPKKPIREPAPGREVEQISNTEEDSLRLIYNLPTDDTYRKIQEKRKSLISVSSRSCPSDYDTAPDLDTGDLCREKEVKKTKPKMQLSKSSEEEKAIIPQPQTITGQFKVKEGKPVSKTPSPKYPHNLKTSSNVESVSESDEDDEREETFDIYVAKVDCHPIGGNKENFILKEGQFVEILDSMHPVKWLVRTKPSKTTPSRQGWLSPAYLEKKTKELLSLVQETETKDISGKRRKTPSKDEYRETSSQLIRGLLDGENEFVREMNFFVEHHLQHVETNHKVPLTILSQKEYIFRNIKDIASFHECCILPRLRQCTTDDDVAQCFINYAPDFEMYLQYIIGQTLAEACISDKNTQHFFKQYANTAFAPLDTRVFSVSTYLERPLERLQTYTTLFKELIRNKAKSGQSCCLIEDAFSMVSSLPWRAENMQHVSLIENYPAPLKGLGEPIRQGSFIVWEEAPETKISLRGHHRHVFLFKDCIVFCKTKRDLSTQSVFYFLRKKKKLSDVDMKDTVEGDDRSWGIWHEHRGTIRKVTLQAHSVLTRLSWLKDLRDLQQ</sequence>
<dbReference type="Pfam" id="PF07679">
    <property type="entry name" value="I-set"/>
    <property type="match status" value="2"/>
</dbReference>
<feature type="region of interest" description="Disordered" evidence="5">
    <location>
        <begin position="97"/>
        <end position="122"/>
    </location>
</feature>
<dbReference type="InterPro" id="IPR055251">
    <property type="entry name" value="SOS1_NGEF_PH"/>
</dbReference>
<feature type="domain" description="Ig-like" evidence="7">
    <location>
        <begin position="498"/>
        <end position="588"/>
    </location>
</feature>
<dbReference type="Proteomes" id="UP000593565">
    <property type="component" value="Unassembled WGS sequence"/>
</dbReference>
<feature type="non-terminal residue" evidence="8">
    <location>
        <position position="1141"/>
    </location>
</feature>
<dbReference type="SUPFAM" id="SSF50729">
    <property type="entry name" value="PH domain-like"/>
    <property type="match status" value="1"/>
</dbReference>
<dbReference type="FunFam" id="2.60.40.10:FF:000107">
    <property type="entry name" value="Myosin, light chain kinase a"/>
    <property type="match status" value="1"/>
</dbReference>
<dbReference type="InterPro" id="IPR003599">
    <property type="entry name" value="Ig_sub"/>
</dbReference>
<dbReference type="PANTHER" id="PTHR22826">
    <property type="entry name" value="RHO GUANINE EXCHANGE FACTOR-RELATED"/>
    <property type="match status" value="1"/>
</dbReference>
<keyword evidence="2" id="KW-0963">Cytoplasm</keyword>
<dbReference type="InterPro" id="IPR051336">
    <property type="entry name" value="RhoGEF_Guanine_NuclExch_SF"/>
</dbReference>
<protein>
    <recommendedName>
        <fullName evidence="10">Obscurin</fullName>
    </recommendedName>
</protein>
<comment type="subcellular location">
    <subcellularLocation>
        <location evidence="1">Cytoplasm</location>
    </subcellularLocation>
</comment>
<feature type="region of interest" description="Disordered" evidence="5">
    <location>
        <begin position="443"/>
        <end position="465"/>
    </location>
</feature>
<feature type="domain" description="Ig-like" evidence="7">
    <location>
        <begin position="6"/>
        <end position="90"/>
    </location>
</feature>
<dbReference type="Pfam" id="PF00621">
    <property type="entry name" value="RhoGEF"/>
    <property type="match status" value="1"/>
</dbReference>
<dbReference type="InterPro" id="IPR013098">
    <property type="entry name" value="Ig_I-set"/>
</dbReference>
<dbReference type="Gene3D" id="2.30.29.30">
    <property type="entry name" value="Pleckstrin-homology domain (PH domain)/Phosphotyrosine-binding domain (PTB)"/>
    <property type="match status" value="1"/>
</dbReference>
<evidence type="ECO:0000259" key="7">
    <source>
        <dbReference type="PROSITE" id="PS50835"/>
    </source>
</evidence>
<evidence type="ECO:0000256" key="3">
    <source>
        <dbReference type="ARBA" id="ARBA00022658"/>
    </source>
</evidence>
<feature type="compositionally biased region" description="Polar residues" evidence="5">
    <location>
        <begin position="111"/>
        <end position="122"/>
    </location>
</feature>
<dbReference type="SUPFAM" id="SSF48065">
    <property type="entry name" value="DBL homology domain (DH-domain)"/>
    <property type="match status" value="1"/>
</dbReference>
<name>A0A7J5ZTV6_AMEME</name>
<dbReference type="SMART" id="SM00015">
    <property type="entry name" value="IQ"/>
    <property type="match status" value="1"/>
</dbReference>
<dbReference type="Gene3D" id="2.60.40.10">
    <property type="entry name" value="Immunoglobulins"/>
    <property type="match status" value="2"/>
</dbReference>
<dbReference type="Gene3D" id="2.30.30.40">
    <property type="entry name" value="SH3 Domains"/>
    <property type="match status" value="1"/>
</dbReference>
<dbReference type="SMART" id="SM00325">
    <property type="entry name" value="RhoGEF"/>
    <property type="match status" value="1"/>
</dbReference>
<dbReference type="PANTHER" id="PTHR22826:SF106">
    <property type="entry name" value="TRIO, ISOFORM A"/>
    <property type="match status" value="1"/>
</dbReference>
<dbReference type="InterPro" id="IPR007110">
    <property type="entry name" value="Ig-like_dom"/>
</dbReference>
<dbReference type="AlphaFoldDB" id="A0A7J5ZTV6"/>
<organism evidence="8 9">
    <name type="scientific">Ameiurus melas</name>
    <name type="common">Black bullhead</name>
    <name type="synonym">Silurus melas</name>
    <dbReference type="NCBI Taxonomy" id="219545"/>
    <lineage>
        <taxon>Eukaryota</taxon>
        <taxon>Metazoa</taxon>
        <taxon>Chordata</taxon>
        <taxon>Craniata</taxon>
        <taxon>Vertebrata</taxon>
        <taxon>Euteleostomi</taxon>
        <taxon>Actinopterygii</taxon>
        <taxon>Neopterygii</taxon>
        <taxon>Teleostei</taxon>
        <taxon>Ostariophysi</taxon>
        <taxon>Siluriformes</taxon>
        <taxon>Ictaluridae</taxon>
        <taxon>Ameiurus</taxon>
    </lineage>
</organism>
<dbReference type="SMART" id="SM00409">
    <property type="entry name" value="IG"/>
    <property type="match status" value="2"/>
</dbReference>
<dbReference type="InterPro" id="IPR000048">
    <property type="entry name" value="IQ_motif_EF-hand-BS"/>
</dbReference>
<dbReference type="GO" id="GO:0055013">
    <property type="term" value="P:cardiac muscle cell development"/>
    <property type="evidence" value="ECO:0007669"/>
    <property type="project" value="UniProtKB-ARBA"/>
</dbReference>
<keyword evidence="3" id="KW-0344">Guanine-nucleotide releasing factor</keyword>
<dbReference type="InterPro" id="IPR000219">
    <property type="entry name" value="DH_dom"/>
</dbReference>
<proteinExistence type="predicted"/>
<dbReference type="SMART" id="SM00408">
    <property type="entry name" value="IGc2"/>
    <property type="match status" value="2"/>
</dbReference>
<dbReference type="Pfam" id="PF22697">
    <property type="entry name" value="SOS1_NGEF_PH"/>
    <property type="match status" value="1"/>
</dbReference>
<accession>A0A7J5ZTV6</accession>
<evidence type="ECO:0000256" key="4">
    <source>
        <dbReference type="ARBA" id="ARBA00023319"/>
    </source>
</evidence>
<feature type="domain" description="DH" evidence="6">
    <location>
        <begin position="832"/>
        <end position="1014"/>
    </location>
</feature>
<evidence type="ECO:0000256" key="2">
    <source>
        <dbReference type="ARBA" id="ARBA00022490"/>
    </source>
</evidence>
<evidence type="ECO:0000313" key="9">
    <source>
        <dbReference type="Proteomes" id="UP000593565"/>
    </source>
</evidence>
<dbReference type="PROSITE" id="PS50010">
    <property type="entry name" value="DH_2"/>
    <property type="match status" value="1"/>
</dbReference>
<evidence type="ECO:0000256" key="5">
    <source>
        <dbReference type="SAM" id="MobiDB-lite"/>
    </source>
</evidence>
<dbReference type="GO" id="GO:0005085">
    <property type="term" value="F:guanyl-nucleotide exchange factor activity"/>
    <property type="evidence" value="ECO:0007669"/>
    <property type="project" value="UniProtKB-KW"/>
</dbReference>
<feature type="region of interest" description="Disordered" evidence="5">
    <location>
        <begin position="664"/>
        <end position="733"/>
    </location>
</feature>
<evidence type="ECO:0000256" key="1">
    <source>
        <dbReference type="ARBA" id="ARBA00004496"/>
    </source>
</evidence>
<reference evidence="8 9" key="1">
    <citation type="submission" date="2020-02" db="EMBL/GenBank/DDBJ databases">
        <title>A chromosome-scale genome assembly of the black bullhead catfish (Ameiurus melas).</title>
        <authorList>
            <person name="Wen M."/>
            <person name="Zham M."/>
            <person name="Cabau C."/>
            <person name="Klopp C."/>
            <person name="Donnadieu C."/>
            <person name="Roques C."/>
            <person name="Bouchez O."/>
            <person name="Lampietro C."/>
            <person name="Jouanno E."/>
            <person name="Herpin A."/>
            <person name="Louis A."/>
            <person name="Berthelot C."/>
            <person name="Parey E."/>
            <person name="Roest-Crollius H."/>
            <person name="Braasch I."/>
            <person name="Postlethwait J."/>
            <person name="Robinson-Rechavi M."/>
            <person name="Echchiki A."/>
            <person name="Begum T."/>
            <person name="Montfort J."/>
            <person name="Schartl M."/>
            <person name="Bobe J."/>
            <person name="Guiguen Y."/>
        </authorList>
    </citation>
    <scope>NUCLEOTIDE SEQUENCE [LARGE SCALE GENOMIC DNA]</scope>
    <source>
        <strain evidence="8">M_S1</strain>
        <tissue evidence="8">Blood</tissue>
    </source>
</reference>
<dbReference type="Gene3D" id="1.20.900.10">
    <property type="entry name" value="Dbl homology (DH) domain"/>
    <property type="match status" value="1"/>
</dbReference>
<gene>
    <name evidence="8" type="ORF">AMELA_G00265630</name>
</gene>
<dbReference type="GO" id="GO:0019898">
    <property type="term" value="C:extrinsic component of membrane"/>
    <property type="evidence" value="ECO:0007669"/>
    <property type="project" value="TreeGrafter"/>
</dbReference>
<dbReference type="Pfam" id="PF00612">
    <property type="entry name" value="IQ"/>
    <property type="match status" value="1"/>
</dbReference>
<evidence type="ECO:0000259" key="6">
    <source>
        <dbReference type="PROSITE" id="PS50010"/>
    </source>
</evidence>
<keyword evidence="4" id="KW-0393">Immunoglobulin domain</keyword>
<dbReference type="GO" id="GO:0005737">
    <property type="term" value="C:cytoplasm"/>
    <property type="evidence" value="ECO:0007669"/>
    <property type="project" value="UniProtKB-SubCell"/>
</dbReference>
<dbReference type="PROSITE" id="PS50096">
    <property type="entry name" value="IQ"/>
    <property type="match status" value="1"/>
</dbReference>
<dbReference type="SUPFAM" id="SSF48726">
    <property type="entry name" value="Immunoglobulin"/>
    <property type="match status" value="2"/>
</dbReference>
<dbReference type="InterPro" id="IPR035899">
    <property type="entry name" value="DBL_dom_sf"/>
</dbReference>
<dbReference type="InterPro" id="IPR036179">
    <property type="entry name" value="Ig-like_dom_sf"/>
</dbReference>
<evidence type="ECO:0000313" key="8">
    <source>
        <dbReference type="EMBL" id="KAF4072668.1"/>
    </source>
</evidence>
<comment type="caution">
    <text evidence="8">The sequence shown here is derived from an EMBL/GenBank/DDBJ whole genome shotgun (WGS) entry which is preliminary data.</text>
</comment>
<keyword evidence="9" id="KW-1185">Reference proteome</keyword>